<reference evidence="1 2" key="1">
    <citation type="submission" date="2018-06" db="EMBL/GenBank/DDBJ databases">
        <authorList>
            <consortium name="Pathogen Informatics"/>
            <person name="Doyle S."/>
        </authorList>
    </citation>
    <scope>NUCLEOTIDE SEQUENCE [LARGE SCALE GENOMIC DNA]</scope>
    <source>
        <strain evidence="1 2">NCTC12957</strain>
    </source>
</reference>
<name>A0A380IIA4_STRAI</name>
<protein>
    <submittedName>
        <fullName evidence="1">Uncharacterized protein</fullName>
    </submittedName>
</protein>
<evidence type="ECO:0000313" key="1">
    <source>
        <dbReference type="EMBL" id="SUN08577.1"/>
    </source>
</evidence>
<dbReference type="EMBL" id="UHEN01000001">
    <property type="protein sequence ID" value="SUN08577.1"/>
    <property type="molecule type" value="Genomic_DNA"/>
</dbReference>
<dbReference type="Proteomes" id="UP000255213">
    <property type="component" value="Unassembled WGS sequence"/>
</dbReference>
<dbReference type="AlphaFoldDB" id="A0A380IIA4"/>
<accession>A0A380IIA4</accession>
<gene>
    <name evidence="1" type="ORF">NCTC12957_02176</name>
</gene>
<proteinExistence type="predicted"/>
<evidence type="ECO:0000313" key="2">
    <source>
        <dbReference type="Proteomes" id="UP000255213"/>
    </source>
</evidence>
<organism evidence="1 2">
    <name type="scientific">Streptococcus acidominimus</name>
    <dbReference type="NCBI Taxonomy" id="1326"/>
    <lineage>
        <taxon>Bacteria</taxon>
        <taxon>Bacillati</taxon>
        <taxon>Bacillota</taxon>
        <taxon>Bacilli</taxon>
        <taxon>Lactobacillales</taxon>
        <taxon>Streptococcaceae</taxon>
        <taxon>Streptococcus</taxon>
    </lineage>
</organism>
<sequence length="38" mass="4301">MNHKTKKMGIFILGILVGLLLTPFVRQPIVSLLEYLFG</sequence>